<dbReference type="eggNOG" id="COG1121">
    <property type="taxonomic scope" value="Bacteria"/>
</dbReference>
<evidence type="ECO:0000313" key="6">
    <source>
        <dbReference type="Proteomes" id="UP000067708"/>
    </source>
</evidence>
<dbReference type="InterPro" id="IPR027417">
    <property type="entry name" value="P-loop_NTPase"/>
</dbReference>
<evidence type="ECO:0000259" key="4">
    <source>
        <dbReference type="PROSITE" id="PS50893"/>
    </source>
</evidence>
<sequence length="265" mass="29088">MSKPVLSIKNASLAFGDRTLWSNLNLEIQPHEFIAVIGSNGSGKTTLLKAILGQEKLSSGSIEFLGKPVARGSRRIGYIPQHRSIDAATPMRAIDMLRLGLDGHRFGLPITSRAANKKIEHILGCVDAFDLAGKRAGELSGGELQRLRVGQAVIDEPDLILADEPLSALDLAQQKVIADLLDRERREHNSAVIFVTHDVNPILSMVDRVLYLANGKFKIGTPDEVLRSEVLSELYGTAVDVVRNQGRILVVGTQDHRHHDDEEWS</sequence>
<protein>
    <submittedName>
        <fullName evidence="5">ABC-type Mn/Zn transport systems, ATPase component</fullName>
    </submittedName>
</protein>
<keyword evidence="1" id="KW-0813">Transport</keyword>
<dbReference type="PANTHER" id="PTHR42734">
    <property type="entry name" value="METAL TRANSPORT SYSTEM ATP-BINDING PROTEIN TM_0124-RELATED"/>
    <property type="match status" value="1"/>
</dbReference>
<dbReference type="SMART" id="SM00382">
    <property type="entry name" value="AAA"/>
    <property type="match status" value="1"/>
</dbReference>
<dbReference type="AlphaFoldDB" id="A0A060JEA2"/>
<feature type="domain" description="ABC transporter" evidence="4">
    <location>
        <begin position="6"/>
        <end position="239"/>
    </location>
</feature>
<dbReference type="GO" id="GO:0005524">
    <property type="term" value="F:ATP binding"/>
    <property type="evidence" value="ECO:0007669"/>
    <property type="project" value="UniProtKB-KW"/>
</dbReference>
<dbReference type="InterPro" id="IPR050153">
    <property type="entry name" value="Metal_Ion_Import_ABC"/>
</dbReference>
<evidence type="ECO:0000256" key="3">
    <source>
        <dbReference type="ARBA" id="ARBA00022840"/>
    </source>
</evidence>
<dbReference type="STRING" id="529884.Rhola_00013770"/>
<evidence type="ECO:0000313" key="5">
    <source>
        <dbReference type="EMBL" id="AIC48166.1"/>
    </source>
</evidence>
<dbReference type="Gene3D" id="3.40.50.300">
    <property type="entry name" value="P-loop containing nucleotide triphosphate hydrolases"/>
    <property type="match status" value="1"/>
</dbReference>
<dbReference type="InterPro" id="IPR017871">
    <property type="entry name" value="ABC_transporter-like_CS"/>
</dbReference>
<keyword evidence="3" id="KW-0067">ATP-binding</keyword>
<reference evidence="5 6" key="1">
    <citation type="journal article" date="2014" name="Int. J. Syst. Evol. Microbiol.">
        <title>Rhodoluna lacicola gen. nov., sp. nov., a planktonic freshwater bacterium with stream-lined genome.</title>
        <authorList>
            <person name="Hahn M."/>
            <person name="Schmidt J."/>
            <person name="Taipale S.J."/>
            <person name="Doolittle W.F."/>
            <person name="Koll U."/>
        </authorList>
    </citation>
    <scope>NUCLEOTIDE SEQUENCE [LARGE SCALE GENOMIC DNA]</scope>
    <source>
        <strain evidence="5 6">MWH-Ta8</strain>
    </source>
</reference>
<dbReference type="EMBL" id="CP007490">
    <property type="protein sequence ID" value="AIC48166.1"/>
    <property type="molecule type" value="Genomic_DNA"/>
</dbReference>
<dbReference type="PROSITE" id="PS00211">
    <property type="entry name" value="ABC_TRANSPORTER_1"/>
    <property type="match status" value="1"/>
</dbReference>
<accession>A0A060JEA2</accession>
<gene>
    <name evidence="5" type="ORF">Rhola_00013770</name>
</gene>
<keyword evidence="2" id="KW-0547">Nucleotide-binding</keyword>
<dbReference type="HOGENOM" id="CLU_000604_1_11_11"/>
<organism evidence="5 6">
    <name type="scientific">Rhodoluna lacicola</name>
    <dbReference type="NCBI Taxonomy" id="529884"/>
    <lineage>
        <taxon>Bacteria</taxon>
        <taxon>Bacillati</taxon>
        <taxon>Actinomycetota</taxon>
        <taxon>Actinomycetes</taxon>
        <taxon>Micrococcales</taxon>
        <taxon>Microbacteriaceae</taxon>
        <taxon>Luna cluster</taxon>
        <taxon>Luna-1 subcluster</taxon>
        <taxon>Rhodoluna</taxon>
    </lineage>
</organism>
<dbReference type="SUPFAM" id="SSF52540">
    <property type="entry name" value="P-loop containing nucleoside triphosphate hydrolases"/>
    <property type="match status" value="1"/>
</dbReference>
<name>A0A060JEA2_9MICO</name>
<dbReference type="Pfam" id="PF00005">
    <property type="entry name" value="ABC_tran"/>
    <property type="match status" value="1"/>
</dbReference>
<dbReference type="PROSITE" id="PS50893">
    <property type="entry name" value="ABC_TRANSPORTER_2"/>
    <property type="match status" value="1"/>
</dbReference>
<dbReference type="InterPro" id="IPR003593">
    <property type="entry name" value="AAA+_ATPase"/>
</dbReference>
<proteinExistence type="predicted"/>
<dbReference type="KEGG" id="rla:Rhola_00013770"/>
<keyword evidence="6" id="KW-1185">Reference proteome</keyword>
<dbReference type="RefSeq" id="WP_038503409.1">
    <property type="nucleotide sequence ID" value="NZ_CP007490.1"/>
</dbReference>
<dbReference type="OrthoDB" id="3282096at2"/>
<dbReference type="Proteomes" id="UP000067708">
    <property type="component" value="Chromosome"/>
</dbReference>
<dbReference type="PATRIC" id="fig|529884.3.peg.1335"/>
<dbReference type="GO" id="GO:0016887">
    <property type="term" value="F:ATP hydrolysis activity"/>
    <property type="evidence" value="ECO:0007669"/>
    <property type="project" value="InterPro"/>
</dbReference>
<evidence type="ECO:0000256" key="2">
    <source>
        <dbReference type="ARBA" id="ARBA00022741"/>
    </source>
</evidence>
<dbReference type="InterPro" id="IPR003439">
    <property type="entry name" value="ABC_transporter-like_ATP-bd"/>
</dbReference>
<evidence type="ECO:0000256" key="1">
    <source>
        <dbReference type="ARBA" id="ARBA00022448"/>
    </source>
</evidence>